<keyword evidence="2" id="KW-1185">Reference proteome</keyword>
<evidence type="ECO:0000313" key="1">
    <source>
        <dbReference type="EMBL" id="KAJ1144544.1"/>
    </source>
</evidence>
<evidence type="ECO:0008006" key="3">
    <source>
        <dbReference type="Google" id="ProtNLM"/>
    </source>
</evidence>
<gene>
    <name evidence="1" type="ORF">NDU88_010842</name>
</gene>
<protein>
    <recommendedName>
        <fullName evidence="3">Secreted protein</fullName>
    </recommendedName>
</protein>
<accession>A0AAV7QZZ0</accession>
<evidence type="ECO:0000313" key="2">
    <source>
        <dbReference type="Proteomes" id="UP001066276"/>
    </source>
</evidence>
<dbReference type="Proteomes" id="UP001066276">
    <property type="component" value="Chromosome 6"/>
</dbReference>
<reference evidence="1" key="1">
    <citation type="journal article" date="2022" name="bioRxiv">
        <title>Sequencing and chromosome-scale assembly of the giantPleurodeles waltlgenome.</title>
        <authorList>
            <person name="Brown T."/>
            <person name="Elewa A."/>
            <person name="Iarovenko S."/>
            <person name="Subramanian E."/>
            <person name="Araus A.J."/>
            <person name="Petzold A."/>
            <person name="Susuki M."/>
            <person name="Suzuki K.-i.T."/>
            <person name="Hayashi T."/>
            <person name="Toyoda A."/>
            <person name="Oliveira C."/>
            <person name="Osipova E."/>
            <person name="Leigh N.D."/>
            <person name="Simon A."/>
            <person name="Yun M.H."/>
        </authorList>
    </citation>
    <scope>NUCLEOTIDE SEQUENCE</scope>
    <source>
        <strain evidence="1">20211129_DDA</strain>
        <tissue evidence="1">Liver</tissue>
    </source>
</reference>
<proteinExistence type="predicted"/>
<comment type="caution">
    <text evidence="1">The sequence shown here is derived from an EMBL/GenBank/DDBJ whole genome shotgun (WGS) entry which is preliminary data.</text>
</comment>
<name>A0AAV7QZZ0_PLEWA</name>
<dbReference type="AlphaFoldDB" id="A0AAV7QZZ0"/>
<organism evidence="1 2">
    <name type="scientific">Pleurodeles waltl</name>
    <name type="common">Iberian ribbed newt</name>
    <dbReference type="NCBI Taxonomy" id="8319"/>
    <lineage>
        <taxon>Eukaryota</taxon>
        <taxon>Metazoa</taxon>
        <taxon>Chordata</taxon>
        <taxon>Craniata</taxon>
        <taxon>Vertebrata</taxon>
        <taxon>Euteleostomi</taxon>
        <taxon>Amphibia</taxon>
        <taxon>Batrachia</taxon>
        <taxon>Caudata</taxon>
        <taxon>Salamandroidea</taxon>
        <taxon>Salamandridae</taxon>
        <taxon>Pleurodelinae</taxon>
        <taxon>Pleurodeles</taxon>
    </lineage>
</organism>
<sequence>MASWGTSRWVQEMAGGCWVFVVLCRVVRVGRAPACLLVRVGGAATDRGPRRMAPRAPVTLCGCEAVRERERAKTGCAVACSGMRKPLPKAASELCC</sequence>
<dbReference type="EMBL" id="JANPWB010000010">
    <property type="protein sequence ID" value="KAJ1144544.1"/>
    <property type="molecule type" value="Genomic_DNA"/>
</dbReference>